<comment type="caution">
    <text evidence="6">Lacks conserved residue(s) required for the propagation of feature annotation.</text>
</comment>
<dbReference type="InterPro" id="IPR018114">
    <property type="entry name" value="TRYPSIN_HIS"/>
</dbReference>
<evidence type="ECO:0000256" key="6">
    <source>
        <dbReference type="PROSITE-ProRule" id="PRU01005"/>
    </source>
</evidence>
<comment type="caution">
    <text evidence="11">The sequence shown here is derived from an EMBL/GenBank/DDBJ whole genome shotgun (WGS) entry which is preliminary data.</text>
</comment>
<accession>A0ABN8PHE9</accession>
<dbReference type="InterPro" id="IPR050127">
    <property type="entry name" value="Serine_Proteases_S1"/>
</dbReference>
<evidence type="ECO:0000256" key="7">
    <source>
        <dbReference type="RuleBase" id="RU363034"/>
    </source>
</evidence>
<dbReference type="InterPro" id="IPR001314">
    <property type="entry name" value="Peptidase_S1A"/>
</dbReference>
<evidence type="ECO:0000256" key="3">
    <source>
        <dbReference type="ARBA" id="ARBA00022801"/>
    </source>
</evidence>
<dbReference type="Gene3D" id="2.40.10.10">
    <property type="entry name" value="Trypsin-like serine proteases"/>
    <property type="match status" value="5"/>
</dbReference>
<feature type="region of interest" description="Disordered" evidence="8">
    <location>
        <begin position="504"/>
        <end position="534"/>
    </location>
</feature>
<reference evidence="11 12" key="1">
    <citation type="submission" date="2022-05" db="EMBL/GenBank/DDBJ databases">
        <authorList>
            <consortium name="Genoscope - CEA"/>
            <person name="William W."/>
        </authorList>
    </citation>
    <scope>NUCLEOTIDE SEQUENCE [LARGE SCALE GENOMIC DNA]</scope>
</reference>
<dbReference type="SUPFAM" id="SSF50494">
    <property type="entry name" value="Trypsin-like serine proteases"/>
    <property type="match status" value="3"/>
</dbReference>
<keyword evidence="12" id="KW-1185">Reference proteome</keyword>
<keyword evidence="4 7" id="KW-0720">Serine protease</keyword>
<dbReference type="PROSITE" id="PS51670">
    <property type="entry name" value="SHKT"/>
    <property type="match status" value="1"/>
</dbReference>
<evidence type="ECO:0000256" key="8">
    <source>
        <dbReference type="SAM" id="MobiDB-lite"/>
    </source>
</evidence>
<evidence type="ECO:0000259" key="9">
    <source>
        <dbReference type="PROSITE" id="PS50240"/>
    </source>
</evidence>
<keyword evidence="3 7" id="KW-0378">Hydrolase</keyword>
<dbReference type="InterPro" id="IPR003582">
    <property type="entry name" value="ShKT_dom"/>
</dbReference>
<dbReference type="PRINTS" id="PR00722">
    <property type="entry name" value="CHYMOTRYPSIN"/>
</dbReference>
<keyword evidence="1" id="KW-0800">Toxin</keyword>
<evidence type="ECO:0000256" key="4">
    <source>
        <dbReference type="ARBA" id="ARBA00022825"/>
    </source>
</evidence>
<dbReference type="EMBL" id="CALNXK010000068">
    <property type="protein sequence ID" value="CAH3142026.1"/>
    <property type="molecule type" value="Genomic_DNA"/>
</dbReference>
<dbReference type="InterPro" id="IPR009003">
    <property type="entry name" value="Peptidase_S1_PA"/>
</dbReference>
<dbReference type="Pfam" id="PF00089">
    <property type="entry name" value="Trypsin"/>
    <property type="match status" value="3"/>
</dbReference>
<feature type="domain" description="ShKT" evidence="10">
    <location>
        <begin position="536"/>
        <end position="574"/>
    </location>
</feature>
<keyword evidence="5" id="KW-1015">Disulfide bond</keyword>
<evidence type="ECO:0000256" key="1">
    <source>
        <dbReference type="ARBA" id="ARBA00022656"/>
    </source>
</evidence>
<organism evidence="11 12">
    <name type="scientific">Porites lobata</name>
    <dbReference type="NCBI Taxonomy" id="104759"/>
    <lineage>
        <taxon>Eukaryota</taxon>
        <taxon>Metazoa</taxon>
        <taxon>Cnidaria</taxon>
        <taxon>Anthozoa</taxon>
        <taxon>Hexacorallia</taxon>
        <taxon>Scleractinia</taxon>
        <taxon>Fungiina</taxon>
        <taxon>Poritidae</taxon>
        <taxon>Porites</taxon>
    </lineage>
</organism>
<dbReference type="Proteomes" id="UP001159405">
    <property type="component" value="Unassembled WGS sequence"/>
</dbReference>
<sequence>HSLPGDCGSRPHTRIVGGHEAAVNSWPWQVQLRSTNGFPFCGGSLIDPYWVVSATHCLKNLFGSTKPSEVKIRLGAHFRTTGTLGTEQDIDVAEIYRHEKYHSPQTYSHDIALLKLAKPAKLGKGVGLVCLPDSNLPLPIDNSYQKCWITGWGRLASGGASPTKLMQVDVPLVSKTRCLKAYPGKIHDSMLCAGLDQGGVDACQGDSGGPLVCEYNGKWQLEGVTSWGYGCAAPGKFGVYANVRYLSSWVKSKISGGNCGSRPHTRIVGGHEAAVNSWPWQVQLRSTYGFPFCGGSLIDPYWVVSATHCLTYSNPSQVKIRLGAHFRTTGTVGTEQDIDVAEIYRHEKYHSPQTYSHDIALLKLAKPAKLGKGVGLVCLPDSNLPLPIDNSNKKCWITGWGRLASGGASPTKLMQVDVPLVSKTRCLKAYPGKIHDSMLCAGLDQGGVDACQGDSGGPLVCEYNGKWQLEGVTSWGYGCAAPGKFGVYASVRYLSSWVKSKISGGVTPKPTPAPTPPKPTQAPTPPKPTTIAPSECKDSEWYADQCPTLAQHPGYCQYHHEWTKKYCAKSCGWCSPGPSTPPPPTLPPSSCGRSPVTRVIGGVDAKPGNWPWQIALLRGSSKSFSCGGSLITPDWVVTAAHCISRGQPASYYTVRLGDHNRYLSEGTEQDIPAKQVIVHPQYSSFTIDKDIALIQLSKPATLNDRVNTVCLPAQDEMVSTSAKCFITGWGKIQHPGSSHNILQQAEIPPVTNSVCQKKLDASPGGSSLKITPHMLCAGKSGTILSGCHGDSGGPYVCQGANGNWVLQGDVSWGSSRCSAAERYTVFGRVAKFRNWIDQTMKS</sequence>
<protein>
    <submittedName>
        <fullName evidence="11">Uncharacterized protein</fullName>
    </submittedName>
</protein>
<evidence type="ECO:0000259" key="10">
    <source>
        <dbReference type="PROSITE" id="PS51670"/>
    </source>
</evidence>
<evidence type="ECO:0000256" key="2">
    <source>
        <dbReference type="ARBA" id="ARBA00022670"/>
    </source>
</evidence>
<dbReference type="PROSITE" id="PS00135">
    <property type="entry name" value="TRYPSIN_SER"/>
    <property type="match status" value="3"/>
</dbReference>
<dbReference type="PANTHER" id="PTHR24264">
    <property type="entry name" value="TRYPSIN-RELATED"/>
    <property type="match status" value="1"/>
</dbReference>
<dbReference type="PROSITE" id="PS50240">
    <property type="entry name" value="TRYPSIN_DOM"/>
    <property type="match status" value="3"/>
</dbReference>
<dbReference type="PANTHER" id="PTHR24264:SF54">
    <property type="entry name" value="PEPTIDASE S1 DOMAIN-CONTAINING PROTEIN"/>
    <property type="match status" value="1"/>
</dbReference>
<dbReference type="SMART" id="SM00020">
    <property type="entry name" value="Tryp_SPc"/>
    <property type="match status" value="3"/>
</dbReference>
<proteinExistence type="predicted"/>
<feature type="domain" description="Peptidase S1" evidence="9">
    <location>
        <begin position="267"/>
        <end position="503"/>
    </location>
</feature>
<feature type="non-terminal residue" evidence="11">
    <location>
        <position position="1"/>
    </location>
</feature>
<name>A0ABN8PHE9_9CNID</name>
<gene>
    <name evidence="11" type="ORF">PLOB_00042286</name>
</gene>
<dbReference type="PROSITE" id="PS00134">
    <property type="entry name" value="TRYPSIN_HIS"/>
    <property type="match status" value="3"/>
</dbReference>
<feature type="domain" description="Peptidase S1" evidence="9">
    <location>
        <begin position="15"/>
        <end position="255"/>
    </location>
</feature>
<evidence type="ECO:0000313" key="12">
    <source>
        <dbReference type="Proteomes" id="UP001159405"/>
    </source>
</evidence>
<dbReference type="InterPro" id="IPR043504">
    <property type="entry name" value="Peptidase_S1_PA_chymotrypsin"/>
</dbReference>
<evidence type="ECO:0000256" key="5">
    <source>
        <dbReference type="ARBA" id="ARBA00023157"/>
    </source>
</evidence>
<keyword evidence="2 7" id="KW-0645">Protease</keyword>
<feature type="domain" description="Peptidase S1" evidence="9">
    <location>
        <begin position="599"/>
        <end position="841"/>
    </location>
</feature>
<dbReference type="InterPro" id="IPR001254">
    <property type="entry name" value="Trypsin_dom"/>
</dbReference>
<dbReference type="InterPro" id="IPR033116">
    <property type="entry name" value="TRYPSIN_SER"/>
</dbReference>
<feature type="compositionally biased region" description="Pro residues" evidence="8">
    <location>
        <begin position="509"/>
        <end position="528"/>
    </location>
</feature>
<evidence type="ECO:0000313" key="11">
    <source>
        <dbReference type="EMBL" id="CAH3142026.1"/>
    </source>
</evidence>
<dbReference type="CDD" id="cd00190">
    <property type="entry name" value="Tryp_SPc"/>
    <property type="match status" value="3"/>
</dbReference>